<dbReference type="Pfam" id="PF03358">
    <property type="entry name" value="FMN_red"/>
    <property type="match status" value="1"/>
</dbReference>
<dbReference type="EMBL" id="JAMXQS010000003">
    <property type="protein sequence ID" value="MCO6049577.1"/>
    <property type="molecule type" value="Genomic_DNA"/>
</dbReference>
<protein>
    <submittedName>
        <fullName evidence="2">NAD(P)H-dependent oxidoreductase</fullName>
    </submittedName>
</protein>
<dbReference type="Proteomes" id="UP001205906">
    <property type="component" value="Unassembled WGS sequence"/>
</dbReference>
<proteinExistence type="predicted"/>
<dbReference type="RefSeq" id="WP_252817513.1">
    <property type="nucleotide sequence ID" value="NZ_JAMXQS010000003.1"/>
</dbReference>
<evidence type="ECO:0000313" key="2">
    <source>
        <dbReference type="EMBL" id="MCO6049577.1"/>
    </source>
</evidence>
<gene>
    <name evidence="2" type="ORF">NGM99_07205</name>
</gene>
<evidence type="ECO:0000259" key="1">
    <source>
        <dbReference type="Pfam" id="PF03358"/>
    </source>
</evidence>
<dbReference type="InterPro" id="IPR050712">
    <property type="entry name" value="NAD(P)H-dep_reductase"/>
</dbReference>
<dbReference type="SUPFAM" id="SSF52218">
    <property type="entry name" value="Flavoproteins"/>
    <property type="match status" value="1"/>
</dbReference>
<dbReference type="Gene3D" id="3.40.50.360">
    <property type="match status" value="1"/>
</dbReference>
<evidence type="ECO:0000313" key="3">
    <source>
        <dbReference type="Proteomes" id="UP001205906"/>
    </source>
</evidence>
<organism evidence="2 3">
    <name type="scientific">Mesorhizobium liriopis</name>
    <dbReference type="NCBI Taxonomy" id="2953882"/>
    <lineage>
        <taxon>Bacteria</taxon>
        <taxon>Pseudomonadati</taxon>
        <taxon>Pseudomonadota</taxon>
        <taxon>Alphaproteobacteria</taxon>
        <taxon>Hyphomicrobiales</taxon>
        <taxon>Phyllobacteriaceae</taxon>
        <taxon>Mesorhizobium</taxon>
    </lineage>
</organism>
<dbReference type="PANTHER" id="PTHR30543">
    <property type="entry name" value="CHROMATE REDUCTASE"/>
    <property type="match status" value="1"/>
</dbReference>
<dbReference type="InterPro" id="IPR029039">
    <property type="entry name" value="Flavoprotein-like_sf"/>
</dbReference>
<accession>A0ABT1C406</accession>
<sequence length="192" mass="21176">MKTVAVLVGSLRRESINRKFAESLGKLAADRLDFKLIEIGDLPLYNDDLWANPPQSVLRMKSEVEAADAVLFVTPEYNRYFTPALKNAIDWGTRPWGKNSWAAKPAALTGATPGATGTAAGQNSLKGLLNVVDTVLMGQPEVYFTYKPELFDADNNVVDPSTRDFLNGWVDRFAKWIERTSEPKVQAQADAA</sequence>
<comment type="caution">
    <text evidence="2">The sequence shown here is derived from an EMBL/GenBank/DDBJ whole genome shotgun (WGS) entry which is preliminary data.</text>
</comment>
<dbReference type="InterPro" id="IPR005025">
    <property type="entry name" value="FMN_Rdtase-like_dom"/>
</dbReference>
<reference evidence="2 3" key="1">
    <citation type="submission" date="2022-06" db="EMBL/GenBank/DDBJ databases">
        <title>Mesorhizobium sp. strain RP14 Genome sequencing and assembly.</title>
        <authorList>
            <person name="Kim I."/>
        </authorList>
    </citation>
    <scope>NUCLEOTIDE SEQUENCE [LARGE SCALE GENOMIC DNA]</scope>
    <source>
        <strain evidence="3">RP14(2022)</strain>
    </source>
</reference>
<feature type="domain" description="NADPH-dependent FMN reductase-like" evidence="1">
    <location>
        <begin position="4"/>
        <end position="145"/>
    </location>
</feature>
<keyword evidence="3" id="KW-1185">Reference proteome</keyword>
<dbReference type="PANTHER" id="PTHR30543:SF21">
    <property type="entry name" value="NAD(P)H-DEPENDENT FMN REDUCTASE LOT6"/>
    <property type="match status" value="1"/>
</dbReference>
<name>A0ABT1C406_9HYPH</name>